<keyword evidence="1" id="KW-0560">Oxidoreductase</keyword>
<dbReference type="Proteomes" id="UP001501102">
    <property type="component" value="Unassembled WGS sequence"/>
</dbReference>
<protein>
    <submittedName>
        <fullName evidence="3">Aldehyde dehydrogenase</fullName>
    </submittedName>
</protein>
<dbReference type="PANTHER" id="PTHR43353">
    <property type="entry name" value="SUCCINATE-SEMIALDEHYDE DEHYDROGENASE, MITOCHONDRIAL"/>
    <property type="match status" value="1"/>
</dbReference>
<name>A0ABN3WAB0_STRTU</name>
<sequence>MLSYGAYTAGRDRPGTNWVYTVRSSALLRDFFGSLALKRGLENGRISPSNAPEQVVGRVAVADEHDVEAALVAGAAAARQWRREPLKTRMRMVEEFRALVLEKYEDIVDLMVAEGHPRALARWEMTGLLANTSPDTRTWLAEQMESTRIVGPRRMIIRRVADGVVCLNPPQNATVANSMLGVWALAAGNALVVRAPVSAPLGVLHAMHELVVPALEQVGAPAGILNIVCSDAQKTLDHWLASPLVDDIMYFGGSDKGIAFGAECVARGKKPVLELAGNDTVVVWHDADLDHAAEALAESFHGSGQVCMAPNRAVVHPRIADQLLERLRVLASETRPGYPEDPGVLLSPVLRPESYFTVLEQALSGGAELVCGGRRIDVDGCVDDIGLFLEPTVLRVDGLKEAIGLDAVQNETFFPLLPVVVLEEAPDDELLGSVIDFVEKNAYGLRNSLWTRDESVVDRFVTEVGNAGLLKVNDSHIGFLSLLPSHGGDGLTGGPGGEANYPALRTSRLQGVSIADGIQPREAALEALTEVETTQ</sequence>
<dbReference type="InterPro" id="IPR016163">
    <property type="entry name" value="Ald_DH_C"/>
</dbReference>
<evidence type="ECO:0000259" key="2">
    <source>
        <dbReference type="Pfam" id="PF00171"/>
    </source>
</evidence>
<accession>A0ABN3WAB0</accession>
<feature type="domain" description="Aldehyde dehydrogenase" evidence="2">
    <location>
        <begin position="51"/>
        <end position="488"/>
    </location>
</feature>
<dbReference type="InterPro" id="IPR015590">
    <property type="entry name" value="Aldehyde_DH_dom"/>
</dbReference>
<dbReference type="EMBL" id="BAAAXZ010000001">
    <property type="protein sequence ID" value="GAA2907993.1"/>
    <property type="molecule type" value="Genomic_DNA"/>
</dbReference>
<dbReference type="Pfam" id="PF00171">
    <property type="entry name" value="Aldedh"/>
    <property type="match status" value="1"/>
</dbReference>
<reference evidence="3 4" key="1">
    <citation type="journal article" date="2019" name="Int. J. Syst. Evol. Microbiol.">
        <title>The Global Catalogue of Microorganisms (GCM) 10K type strain sequencing project: providing services to taxonomists for standard genome sequencing and annotation.</title>
        <authorList>
            <consortium name="The Broad Institute Genomics Platform"/>
            <consortium name="The Broad Institute Genome Sequencing Center for Infectious Disease"/>
            <person name="Wu L."/>
            <person name="Ma J."/>
        </authorList>
    </citation>
    <scope>NUCLEOTIDE SEQUENCE [LARGE SCALE GENOMIC DNA]</scope>
    <source>
        <strain evidence="3 4">JCM 4087</strain>
    </source>
</reference>
<proteinExistence type="predicted"/>
<dbReference type="Gene3D" id="3.40.605.10">
    <property type="entry name" value="Aldehyde Dehydrogenase, Chain A, domain 1"/>
    <property type="match status" value="1"/>
</dbReference>
<evidence type="ECO:0000313" key="4">
    <source>
        <dbReference type="Proteomes" id="UP001501102"/>
    </source>
</evidence>
<dbReference type="InterPro" id="IPR050740">
    <property type="entry name" value="Aldehyde_DH_Superfamily"/>
</dbReference>
<dbReference type="PANTHER" id="PTHR43353:SF5">
    <property type="entry name" value="SUCCINATE-SEMIALDEHYDE DEHYDROGENASE, MITOCHONDRIAL"/>
    <property type="match status" value="1"/>
</dbReference>
<evidence type="ECO:0000256" key="1">
    <source>
        <dbReference type="ARBA" id="ARBA00023002"/>
    </source>
</evidence>
<dbReference type="RefSeq" id="WP_344960257.1">
    <property type="nucleotide sequence ID" value="NZ_BAAAXZ010000001.1"/>
</dbReference>
<evidence type="ECO:0000313" key="3">
    <source>
        <dbReference type="EMBL" id="GAA2907993.1"/>
    </source>
</evidence>
<dbReference type="InterPro" id="IPR016162">
    <property type="entry name" value="Ald_DH_N"/>
</dbReference>
<dbReference type="InterPro" id="IPR016161">
    <property type="entry name" value="Ald_DH/histidinol_DH"/>
</dbReference>
<organism evidence="3 4">
    <name type="scientific">Streptomyces thioluteus</name>
    <dbReference type="NCBI Taxonomy" id="66431"/>
    <lineage>
        <taxon>Bacteria</taxon>
        <taxon>Bacillati</taxon>
        <taxon>Actinomycetota</taxon>
        <taxon>Actinomycetes</taxon>
        <taxon>Kitasatosporales</taxon>
        <taxon>Streptomycetaceae</taxon>
        <taxon>Streptomyces</taxon>
    </lineage>
</organism>
<gene>
    <name evidence="3" type="ORF">GCM10020221_00140</name>
</gene>
<dbReference type="Gene3D" id="3.40.309.10">
    <property type="entry name" value="Aldehyde Dehydrogenase, Chain A, domain 2"/>
    <property type="match status" value="1"/>
</dbReference>
<keyword evidence="4" id="KW-1185">Reference proteome</keyword>
<dbReference type="SUPFAM" id="SSF53720">
    <property type="entry name" value="ALDH-like"/>
    <property type="match status" value="1"/>
</dbReference>
<comment type="caution">
    <text evidence="3">The sequence shown here is derived from an EMBL/GenBank/DDBJ whole genome shotgun (WGS) entry which is preliminary data.</text>
</comment>